<dbReference type="InterPro" id="IPR036388">
    <property type="entry name" value="WH-like_DNA-bd_sf"/>
</dbReference>
<dbReference type="Pfam" id="PF21906">
    <property type="entry name" value="WHD_NrtR"/>
    <property type="match status" value="1"/>
</dbReference>
<name>A0ABV6G068_9GAMM</name>
<evidence type="ECO:0000313" key="3">
    <source>
        <dbReference type="Proteomes" id="UP001589814"/>
    </source>
</evidence>
<gene>
    <name evidence="2" type="ORF">ACFFHW_03375</name>
</gene>
<organism evidence="2 3">
    <name type="scientific">Kushneria aurantia</name>
    <dbReference type="NCBI Taxonomy" id="504092"/>
    <lineage>
        <taxon>Bacteria</taxon>
        <taxon>Pseudomonadati</taxon>
        <taxon>Pseudomonadota</taxon>
        <taxon>Gammaproteobacteria</taxon>
        <taxon>Oceanospirillales</taxon>
        <taxon>Halomonadaceae</taxon>
        <taxon>Kushneria</taxon>
    </lineage>
</organism>
<dbReference type="InterPro" id="IPR054105">
    <property type="entry name" value="WHD_NrtR"/>
</dbReference>
<dbReference type="SUPFAM" id="SSF46785">
    <property type="entry name" value="Winged helix' DNA-binding domain"/>
    <property type="match status" value="1"/>
</dbReference>
<dbReference type="Gene3D" id="3.90.79.10">
    <property type="entry name" value="Nucleoside Triphosphate Pyrophosphohydrolase"/>
    <property type="match status" value="1"/>
</dbReference>
<dbReference type="Proteomes" id="UP001589814">
    <property type="component" value="Unassembled WGS sequence"/>
</dbReference>
<dbReference type="RefSeq" id="WP_019949887.1">
    <property type="nucleotide sequence ID" value="NZ_JBHLVX010000013.1"/>
</dbReference>
<dbReference type="InterPro" id="IPR036390">
    <property type="entry name" value="WH_DNA-bd_sf"/>
</dbReference>
<sequence length="320" mass="35552">MSDSAAIAIDLSAVVIAMEVASPTVLVIRTADGMSALPAGAFDPVSHATFEQGLRDWVASQTGFELGYSEQLYTFGDLARSHELFETPAARHISIGYLGLTAARHTPAGMAAQWRSWYDFFPWEDYRQGRPALIDMALAPALERWAAAADSAATREARHQRARLAFALNGARWVDARVLERYELLFEAGLVPEAQRNADSAANEALPVTGLEMMVDHRRILATAMDRLRGKLRYRPVVFELLPERFTLSRLQQTVEAIIGLAVHKQNFRRALERTGLVVATGDVDTATGGRPAERFRFCREQWRQQMAPGVQTPLSHGEY</sequence>
<reference evidence="2 3" key="1">
    <citation type="submission" date="2024-09" db="EMBL/GenBank/DDBJ databases">
        <authorList>
            <person name="Sun Q."/>
            <person name="Mori K."/>
        </authorList>
    </citation>
    <scope>NUCLEOTIDE SEQUENCE [LARGE SCALE GENOMIC DNA]</scope>
    <source>
        <strain evidence="2 3">CCM 7415</strain>
    </source>
</reference>
<proteinExistence type="predicted"/>
<protein>
    <submittedName>
        <fullName evidence="2">NAD regulator</fullName>
    </submittedName>
</protein>
<dbReference type="SUPFAM" id="SSF55811">
    <property type="entry name" value="Nudix"/>
    <property type="match status" value="1"/>
</dbReference>
<dbReference type="EMBL" id="JBHLVX010000013">
    <property type="protein sequence ID" value="MFC0267050.1"/>
    <property type="molecule type" value="Genomic_DNA"/>
</dbReference>
<dbReference type="PIRSF" id="PIRSF019423">
    <property type="entry name" value="NMN_biosyn"/>
    <property type="match status" value="1"/>
</dbReference>
<keyword evidence="3" id="KW-1185">Reference proteome</keyword>
<dbReference type="InterPro" id="IPR011213">
    <property type="entry name" value="NMN_biosyn"/>
</dbReference>
<feature type="domain" description="NrtR DNA-binding winged helix" evidence="1">
    <location>
        <begin position="238"/>
        <end position="298"/>
    </location>
</feature>
<evidence type="ECO:0000259" key="1">
    <source>
        <dbReference type="Pfam" id="PF21906"/>
    </source>
</evidence>
<evidence type="ECO:0000313" key="2">
    <source>
        <dbReference type="EMBL" id="MFC0267050.1"/>
    </source>
</evidence>
<dbReference type="Gene3D" id="1.10.10.10">
    <property type="entry name" value="Winged helix-like DNA-binding domain superfamily/Winged helix DNA-binding domain"/>
    <property type="match status" value="1"/>
</dbReference>
<accession>A0ABV6G068</accession>
<dbReference type="InterPro" id="IPR015797">
    <property type="entry name" value="NUDIX_hydrolase-like_dom_sf"/>
</dbReference>
<comment type="caution">
    <text evidence="2">The sequence shown here is derived from an EMBL/GenBank/DDBJ whole genome shotgun (WGS) entry which is preliminary data.</text>
</comment>